<dbReference type="OrthoDB" id="9863926at2"/>
<gene>
    <name evidence="1" type="ORF">DVR12_17845</name>
</gene>
<organism evidence="1 2">
    <name type="scientific">Chitinophaga silvatica</name>
    <dbReference type="NCBI Taxonomy" id="2282649"/>
    <lineage>
        <taxon>Bacteria</taxon>
        <taxon>Pseudomonadati</taxon>
        <taxon>Bacteroidota</taxon>
        <taxon>Chitinophagia</taxon>
        <taxon>Chitinophagales</taxon>
        <taxon>Chitinophagaceae</taxon>
        <taxon>Chitinophaga</taxon>
    </lineage>
</organism>
<accession>A0A3E1Y7Z0</accession>
<proteinExistence type="predicted"/>
<dbReference type="RefSeq" id="WP_116977145.1">
    <property type="nucleotide sequence ID" value="NZ_QPMM01000009.1"/>
</dbReference>
<protein>
    <submittedName>
        <fullName evidence="1">Uncharacterized protein</fullName>
    </submittedName>
</protein>
<dbReference type="Proteomes" id="UP000260644">
    <property type="component" value="Unassembled WGS sequence"/>
</dbReference>
<sequence>MNYKNGIGIEYEIDHNFKDNDRNFIYGNFRFIINGRKLGSFEELTTISIVVAYMREFIGQRKLYEYLGSENLTKECLFYELHDVFIADTIPPKGVRQFIELHRLNLGMIRNQFWLDEIGEDSFRDKISCIIVDEPYMERERLVWKDLRSNKVFEEFLSPGLFRRALIQFVETINAEYGI</sequence>
<dbReference type="AlphaFoldDB" id="A0A3E1Y7Z0"/>
<dbReference type="InterPro" id="IPR028958">
    <property type="entry name" value="Imm42"/>
</dbReference>
<evidence type="ECO:0000313" key="2">
    <source>
        <dbReference type="Proteomes" id="UP000260644"/>
    </source>
</evidence>
<evidence type="ECO:0000313" key="1">
    <source>
        <dbReference type="EMBL" id="RFS21197.1"/>
    </source>
</evidence>
<reference evidence="1 2" key="1">
    <citation type="submission" date="2018-07" db="EMBL/GenBank/DDBJ databases">
        <title>Chitinophaga K2CV101002-2 sp. nov., isolated from a monsoon evergreen broad-leaved forest soil.</title>
        <authorList>
            <person name="Lv Y."/>
        </authorList>
    </citation>
    <scope>NUCLEOTIDE SEQUENCE [LARGE SCALE GENOMIC DNA]</scope>
    <source>
        <strain evidence="1 2">GDMCC 1.1288</strain>
    </source>
</reference>
<comment type="caution">
    <text evidence="1">The sequence shown here is derived from an EMBL/GenBank/DDBJ whole genome shotgun (WGS) entry which is preliminary data.</text>
</comment>
<keyword evidence="2" id="KW-1185">Reference proteome</keyword>
<name>A0A3E1Y7Z0_9BACT</name>
<dbReference type="EMBL" id="QPMM01000009">
    <property type="protein sequence ID" value="RFS21197.1"/>
    <property type="molecule type" value="Genomic_DNA"/>
</dbReference>
<dbReference type="Pfam" id="PF15593">
    <property type="entry name" value="Imm42"/>
    <property type="match status" value="1"/>
</dbReference>